<evidence type="ECO:0000256" key="1">
    <source>
        <dbReference type="SAM" id="MobiDB-lite"/>
    </source>
</evidence>
<dbReference type="GO" id="GO:0000272">
    <property type="term" value="P:polysaccharide catabolic process"/>
    <property type="evidence" value="ECO:0007669"/>
    <property type="project" value="InterPro"/>
</dbReference>
<organism evidence="4 5">
    <name type="scientific">Cohnella xylanilytica</name>
    <dbReference type="NCBI Taxonomy" id="557555"/>
    <lineage>
        <taxon>Bacteria</taxon>
        <taxon>Bacillati</taxon>
        <taxon>Bacillota</taxon>
        <taxon>Bacilli</taxon>
        <taxon>Bacillales</taxon>
        <taxon>Paenibacillaceae</taxon>
        <taxon>Cohnella</taxon>
    </lineage>
</organism>
<feature type="domain" description="SLH" evidence="3">
    <location>
        <begin position="429"/>
        <end position="487"/>
    </location>
</feature>
<feature type="chain" id="PRO_5032966601" evidence="2">
    <location>
        <begin position="27"/>
        <end position="544"/>
    </location>
</feature>
<name>A0A841U5W6_9BACL</name>
<evidence type="ECO:0000313" key="5">
    <source>
        <dbReference type="Proteomes" id="UP000553776"/>
    </source>
</evidence>
<dbReference type="PANTHER" id="PTHR43308">
    <property type="entry name" value="OUTER MEMBRANE PROTEIN ALPHA-RELATED"/>
    <property type="match status" value="1"/>
</dbReference>
<dbReference type="CDD" id="cd08547">
    <property type="entry name" value="Type_II_cohesin"/>
    <property type="match status" value="1"/>
</dbReference>
<dbReference type="SUPFAM" id="SSF49384">
    <property type="entry name" value="Carbohydrate-binding domain"/>
    <property type="match status" value="1"/>
</dbReference>
<dbReference type="InterPro" id="IPR008965">
    <property type="entry name" value="CBM2/CBM3_carb-bd_dom_sf"/>
</dbReference>
<comment type="caution">
    <text evidence="4">The sequence shown here is derived from an EMBL/GenBank/DDBJ whole genome shotgun (WGS) entry which is preliminary data.</text>
</comment>
<feature type="region of interest" description="Disordered" evidence="1">
    <location>
        <begin position="161"/>
        <end position="187"/>
    </location>
</feature>
<dbReference type="AlphaFoldDB" id="A0A841U5W6"/>
<protein>
    <submittedName>
        <fullName evidence="4">S-layer homology domain-containing protein</fullName>
    </submittedName>
</protein>
<dbReference type="Pfam" id="PF00395">
    <property type="entry name" value="SLH"/>
    <property type="match status" value="3"/>
</dbReference>
<evidence type="ECO:0000313" key="4">
    <source>
        <dbReference type="EMBL" id="MBB6695189.1"/>
    </source>
</evidence>
<dbReference type="EMBL" id="JACJVR010000115">
    <property type="protein sequence ID" value="MBB6695189.1"/>
    <property type="molecule type" value="Genomic_DNA"/>
</dbReference>
<dbReference type="GO" id="GO:0030246">
    <property type="term" value="F:carbohydrate binding"/>
    <property type="evidence" value="ECO:0007669"/>
    <property type="project" value="InterPro"/>
</dbReference>
<accession>A0A841U5W6</accession>
<dbReference type="Pfam" id="PF00963">
    <property type="entry name" value="Cohesin"/>
    <property type="match status" value="1"/>
</dbReference>
<feature type="domain" description="SLH" evidence="3">
    <location>
        <begin position="365"/>
        <end position="428"/>
    </location>
</feature>
<proteinExistence type="predicted"/>
<dbReference type="InterPro" id="IPR002102">
    <property type="entry name" value="Cohesin_dom"/>
</dbReference>
<feature type="signal peptide" evidence="2">
    <location>
        <begin position="1"/>
        <end position="26"/>
    </location>
</feature>
<dbReference type="RefSeq" id="WP_185139148.1">
    <property type="nucleotide sequence ID" value="NZ_BORM01000047.1"/>
</dbReference>
<evidence type="ECO:0000256" key="2">
    <source>
        <dbReference type="SAM" id="SignalP"/>
    </source>
</evidence>
<evidence type="ECO:0000259" key="3">
    <source>
        <dbReference type="PROSITE" id="PS51272"/>
    </source>
</evidence>
<reference evidence="4 5" key="1">
    <citation type="submission" date="2020-08" db="EMBL/GenBank/DDBJ databases">
        <title>Cohnella phylogeny.</title>
        <authorList>
            <person name="Dunlap C."/>
        </authorList>
    </citation>
    <scope>NUCLEOTIDE SEQUENCE [LARGE SCALE GENOMIC DNA]</scope>
    <source>
        <strain evidence="4 5">DSM 25239</strain>
    </source>
</reference>
<dbReference type="InterPro" id="IPR001119">
    <property type="entry name" value="SLH_dom"/>
</dbReference>
<sequence length="544" mass="56173">MARKRLTLCASLLIAVALLLPPFAAAADALPSFSLEVSKSSIKKGEEFTVAVKGANLTDLYAFEVNLYYDPKKMEFKAGSETSGSVGFGVPAKVVTEDGKTHLLYAHTKTGSASGDSGSVSLATFTFVAKENGLSTVTAKDIQLIDSNLILTMPATSVSRSVRIGPTPSADPGTGASGGGTGSGATDPAVVAVTAEQLKDDGTGKASVALKEGETQLALPANTAELLGTRPLEVASGGAILQVPAALFKQLTASLTEAQAQGGSIALIARPFEPPASLGADRKPSGQAYELQLKWIGADGSSREIGAFAEPATIRLPLAAAANPKLASVYSLPDGGAPQRIGGEYAGGYVTARVSSAGSYAALVVDKTFSDVPSSHWAYEVIRELAAKEAVDGTGEGAFEPNRSVTRAEFASMLVRALGLTEQGAAAFEDVPAGSWYAKDVSIAYKAGIVQGTSADRFSPGAKITREEMVALAVRSYEALKGQKPAAATASFQDEEQISAWARDYAKKASALGLVQGRAAGQFAPRDESTRAEAAQVIYRLLNL</sequence>
<keyword evidence="2" id="KW-0732">Signal</keyword>
<dbReference type="Gene3D" id="2.60.40.680">
    <property type="match status" value="1"/>
</dbReference>
<dbReference type="PROSITE" id="PS51272">
    <property type="entry name" value="SLH"/>
    <property type="match status" value="3"/>
</dbReference>
<dbReference type="InterPro" id="IPR051465">
    <property type="entry name" value="Cell_Envelope_Struct_Comp"/>
</dbReference>
<gene>
    <name evidence="4" type="ORF">H7B90_27715</name>
</gene>
<feature type="domain" description="SLH" evidence="3">
    <location>
        <begin position="489"/>
        <end position="544"/>
    </location>
</feature>
<dbReference type="Proteomes" id="UP000553776">
    <property type="component" value="Unassembled WGS sequence"/>
</dbReference>
<keyword evidence="5" id="KW-1185">Reference proteome</keyword>